<keyword evidence="8" id="KW-1133">Transmembrane helix</keyword>
<reference evidence="11 12" key="1">
    <citation type="submission" date="2019-06" db="EMBL/GenBank/DDBJ databases">
        <title>Cerasibacillus sp. nov., isolated from maize field.</title>
        <authorList>
            <person name="Lin S.-Y."/>
            <person name="Tsai C.-F."/>
            <person name="Young C.-C."/>
        </authorList>
    </citation>
    <scope>NUCLEOTIDE SEQUENCE [LARGE SCALE GENOMIC DNA]</scope>
    <source>
        <strain evidence="11 12">CC-CFT480</strain>
    </source>
</reference>
<dbReference type="RefSeq" id="WP_147666805.1">
    <property type="nucleotide sequence ID" value="NZ_VDUW01000004.1"/>
</dbReference>
<evidence type="ECO:0000256" key="2">
    <source>
        <dbReference type="ARBA" id="ARBA00022475"/>
    </source>
</evidence>
<dbReference type="InterPro" id="IPR004089">
    <property type="entry name" value="MCPsignal_dom"/>
</dbReference>
<accession>A0A5C8NV81</accession>
<dbReference type="InterPro" id="IPR024478">
    <property type="entry name" value="HlyB_4HB_MCP"/>
</dbReference>
<evidence type="ECO:0000256" key="4">
    <source>
        <dbReference type="ARBA" id="ARBA00023224"/>
    </source>
</evidence>
<dbReference type="OrthoDB" id="2168386at2"/>
<evidence type="ECO:0000259" key="9">
    <source>
        <dbReference type="PROSITE" id="PS50111"/>
    </source>
</evidence>
<dbReference type="PRINTS" id="PR00260">
    <property type="entry name" value="CHEMTRNSDUCR"/>
</dbReference>
<dbReference type="GO" id="GO:0005886">
    <property type="term" value="C:plasma membrane"/>
    <property type="evidence" value="ECO:0007669"/>
    <property type="project" value="UniProtKB-SubCell"/>
</dbReference>
<dbReference type="Gene3D" id="1.10.287.950">
    <property type="entry name" value="Methyl-accepting chemotaxis protein"/>
    <property type="match status" value="1"/>
</dbReference>
<dbReference type="CDD" id="cd06225">
    <property type="entry name" value="HAMP"/>
    <property type="match status" value="1"/>
</dbReference>
<comment type="similarity">
    <text evidence="5">Belongs to the methyl-accepting chemotaxis (MCP) protein family.</text>
</comment>
<comment type="subcellular location">
    <subcellularLocation>
        <location evidence="1">Cell membrane</location>
    </subcellularLocation>
</comment>
<dbReference type="Pfam" id="PF00015">
    <property type="entry name" value="MCPsignal"/>
    <property type="match status" value="1"/>
</dbReference>
<dbReference type="Pfam" id="PF00672">
    <property type="entry name" value="HAMP"/>
    <property type="match status" value="1"/>
</dbReference>
<keyword evidence="12" id="KW-1185">Reference proteome</keyword>
<protein>
    <submittedName>
        <fullName evidence="11">Methyl-accepting chemotaxis protein</fullName>
    </submittedName>
</protein>
<keyword evidence="3 8" id="KW-0472">Membrane</keyword>
<evidence type="ECO:0000313" key="12">
    <source>
        <dbReference type="Proteomes" id="UP000321574"/>
    </source>
</evidence>
<keyword evidence="2" id="KW-1003">Cell membrane</keyword>
<dbReference type="Pfam" id="PF12729">
    <property type="entry name" value="4HB_MCP_1"/>
    <property type="match status" value="1"/>
</dbReference>
<proteinExistence type="inferred from homology"/>
<dbReference type="GO" id="GO:0006935">
    <property type="term" value="P:chemotaxis"/>
    <property type="evidence" value="ECO:0007669"/>
    <property type="project" value="InterPro"/>
</dbReference>
<comment type="caution">
    <text evidence="11">The sequence shown here is derived from an EMBL/GenBank/DDBJ whole genome shotgun (WGS) entry which is preliminary data.</text>
</comment>
<evidence type="ECO:0000256" key="1">
    <source>
        <dbReference type="ARBA" id="ARBA00004236"/>
    </source>
</evidence>
<organism evidence="11 12">
    <name type="scientific">Cerasibacillus terrae</name>
    <dbReference type="NCBI Taxonomy" id="2498845"/>
    <lineage>
        <taxon>Bacteria</taxon>
        <taxon>Bacillati</taxon>
        <taxon>Bacillota</taxon>
        <taxon>Bacilli</taxon>
        <taxon>Bacillales</taxon>
        <taxon>Bacillaceae</taxon>
        <taxon>Cerasibacillus</taxon>
    </lineage>
</organism>
<dbReference type="AlphaFoldDB" id="A0A5C8NV81"/>
<feature type="transmembrane region" description="Helical" evidence="8">
    <location>
        <begin position="14"/>
        <end position="36"/>
    </location>
</feature>
<dbReference type="PROSITE" id="PS50885">
    <property type="entry name" value="HAMP"/>
    <property type="match status" value="1"/>
</dbReference>
<gene>
    <name evidence="11" type="ORF">FHP05_07810</name>
</gene>
<evidence type="ECO:0000313" key="11">
    <source>
        <dbReference type="EMBL" id="TXL65036.1"/>
    </source>
</evidence>
<dbReference type="PANTHER" id="PTHR32089">
    <property type="entry name" value="METHYL-ACCEPTING CHEMOTAXIS PROTEIN MCPB"/>
    <property type="match status" value="1"/>
</dbReference>
<dbReference type="EMBL" id="VDUW01000004">
    <property type="protein sequence ID" value="TXL65036.1"/>
    <property type="molecule type" value="Genomic_DNA"/>
</dbReference>
<keyword evidence="8" id="KW-0812">Transmembrane</keyword>
<dbReference type="Proteomes" id="UP000321574">
    <property type="component" value="Unassembled WGS sequence"/>
</dbReference>
<evidence type="ECO:0000256" key="7">
    <source>
        <dbReference type="SAM" id="MobiDB-lite"/>
    </source>
</evidence>
<dbReference type="PROSITE" id="PS50111">
    <property type="entry name" value="CHEMOTAXIS_TRANSDUC_2"/>
    <property type="match status" value="1"/>
</dbReference>
<feature type="domain" description="HAMP" evidence="10">
    <location>
        <begin position="206"/>
        <end position="259"/>
    </location>
</feature>
<dbReference type="PANTHER" id="PTHR32089:SF112">
    <property type="entry name" value="LYSOZYME-LIKE PROTEIN-RELATED"/>
    <property type="match status" value="1"/>
</dbReference>
<dbReference type="SMART" id="SM00283">
    <property type="entry name" value="MA"/>
    <property type="match status" value="1"/>
</dbReference>
<evidence type="ECO:0000256" key="8">
    <source>
        <dbReference type="SAM" id="Phobius"/>
    </source>
</evidence>
<keyword evidence="4 6" id="KW-0807">Transducer</keyword>
<feature type="region of interest" description="Disordered" evidence="7">
    <location>
        <begin position="527"/>
        <end position="546"/>
    </location>
</feature>
<dbReference type="Gene3D" id="6.10.340.10">
    <property type="match status" value="1"/>
</dbReference>
<dbReference type="SUPFAM" id="SSF58104">
    <property type="entry name" value="Methyl-accepting chemotaxis protein (MCP) signaling domain"/>
    <property type="match status" value="1"/>
</dbReference>
<dbReference type="CDD" id="cd11386">
    <property type="entry name" value="MCP_signal"/>
    <property type="match status" value="1"/>
</dbReference>
<feature type="transmembrane region" description="Helical" evidence="8">
    <location>
        <begin position="182"/>
        <end position="201"/>
    </location>
</feature>
<name>A0A5C8NV81_9BACI</name>
<dbReference type="GO" id="GO:0004888">
    <property type="term" value="F:transmembrane signaling receptor activity"/>
    <property type="evidence" value="ECO:0007669"/>
    <property type="project" value="InterPro"/>
</dbReference>
<dbReference type="SMART" id="SM00304">
    <property type="entry name" value="HAMP"/>
    <property type="match status" value="1"/>
</dbReference>
<evidence type="ECO:0000256" key="5">
    <source>
        <dbReference type="ARBA" id="ARBA00029447"/>
    </source>
</evidence>
<feature type="domain" description="Methyl-accepting transducer" evidence="9">
    <location>
        <begin position="278"/>
        <end position="528"/>
    </location>
</feature>
<dbReference type="InterPro" id="IPR003660">
    <property type="entry name" value="HAMP_dom"/>
</dbReference>
<dbReference type="InterPro" id="IPR004090">
    <property type="entry name" value="Chemotax_Me-accpt_rcpt"/>
</dbReference>
<evidence type="ECO:0000256" key="3">
    <source>
        <dbReference type="ARBA" id="ARBA00023136"/>
    </source>
</evidence>
<dbReference type="GO" id="GO:0007165">
    <property type="term" value="P:signal transduction"/>
    <property type="evidence" value="ECO:0007669"/>
    <property type="project" value="UniProtKB-KW"/>
</dbReference>
<evidence type="ECO:0000256" key="6">
    <source>
        <dbReference type="PROSITE-ProRule" id="PRU00284"/>
    </source>
</evidence>
<evidence type="ECO:0000259" key="10">
    <source>
        <dbReference type="PROSITE" id="PS50885"/>
    </source>
</evidence>
<sequence>MKKIFAFKSIKRKILFGFSIVIAMVLALGVFSFVAINQLNKNMGDIVDHHLPLMIADDELAYGMVNQTALVRGYILFDDEFFREEFEKAEAENTDVEEMVFKMSNSPELEQLVAKKAEWSKLINEVFREYDHGNKDLALNILQDKAAPLARELVSGFSEIADSREGKINHAGQNVLSTGKSLIITTTVVVILVLVIGQIAASITSRIITNPITTVMNRLKAIANGDLSQPALDVKSKDEVGQLVEATNEMNKGMNDLLLKVSTVSETVSSHSEELTQTANEVKAGTEQVAMTMEELATGAETQANGASDLASIMGEFTTKVNEANTSGEQIEEHSEKVLQLTDQGSELMESSTAQMSKINQIVKNAVYKMENLDKQSQEITKLVAVIQNVAEQTNLLALNAAIEAARAGEHGKGFAVVADEVRKLAEQVAASVTEITGFVTNIQHESHNVTQSLENGYKEVEQGTMEINTTNKTFQTIQSSVTEMVDAIQVVSSNLGDIADNSRNMNNSIEEIASVSEEAAAGVEQTSASAQQSSSSMEEVASSSEHLAKLAEELHLLVEQFKLGK</sequence>